<proteinExistence type="predicted"/>
<dbReference type="AlphaFoldDB" id="A0A9P5D9T0"/>
<organism evidence="3 4">
    <name type="scientific">Geosmithia morbida</name>
    <dbReference type="NCBI Taxonomy" id="1094350"/>
    <lineage>
        <taxon>Eukaryota</taxon>
        <taxon>Fungi</taxon>
        <taxon>Dikarya</taxon>
        <taxon>Ascomycota</taxon>
        <taxon>Pezizomycotina</taxon>
        <taxon>Sordariomycetes</taxon>
        <taxon>Hypocreomycetidae</taxon>
        <taxon>Hypocreales</taxon>
        <taxon>Bionectriaceae</taxon>
        <taxon>Geosmithia</taxon>
    </lineage>
</organism>
<gene>
    <name evidence="3" type="ORF">GMORB2_0581</name>
</gene>
<dbReference type="GO" id="GO:0005759">
    <property type="term" value="C:mitochondrial matrix"/>
    <property type="evidence" value="ECO:0007669"/>
    <property type="project" value="TreeGrafter"/>
</dbReference>
<evidence type="ECO:0000256" key="2">
    <source>
        <dbReference type="SAM" id="SignalP"/>
    </source>
</evidence>
<dbReference type="EMBL" id="JAANYQ010000001">
    <property type="protein sequence ID" value="KAF4126844.1"/>
    <property type="molecule type" value="Genomic_DNA"/>
</dbReference>
<dbReference type="GeneID" id="55966811"/>
<dbReference type="PANTHER" id="PTHR40020:SF1">
    <property type="entry name" value="CYTOCHROME C OXIDASE ASSEMBLY FACTOR 2"/>
    <property type="match status" value="1"/>
</dbReference>
<dbReference type="RefSeq" id="XP_035325496.1">
    <property type="nucleotide sequence ID" value="XM_035462566.1"/>
</dbReference>
<name>A0A9P5D9T0_9HYPO</name>
<evidence type="ECO:0000313" key="3">
    <source>
        <dbReference type="EMBL" id="KAF4126844.1"/>
    </source>
</evidence>
<sequence length="126" mass="13858">MPPHLHPRSRMTSSLFASTVVACFMVVALPHVLPCPAPKTTKFADGSVDVDSRRRIRRQQQQQQLEAKRSAGFVNFSMDAGEDGSQIARASRRGCPVPKPGGILGEWLGFHSDDGDDKSLVRRMGR</sequence>
<protein>
    <submittedName>
        <fullName evidence="3">Cytochrome c oxidase assembly factor 2</fullName>
    </submittedName>
</protein>
<dbReference type="OrthoDB" id="5410040at2759"/>
<evidence type="ECO:0000313" key="4">
    <source>
        <dbReference type="Proteomes" id="UP000749293"/>
    </source>
</evidence>
<accession>A0A9P5D9T0</accession>
<keyword evidence="4" id="KW-1185">Reference proteome</keyword>
<feature type="region of interest" description="Disordered" evidence="1">
    <location>
        <begin position="43"/>
        <end position="70"/>
    </location>
</feature>
<reference evidence="3" key="1">
    <citation type="submission" date="2020-03" db="EMBL/GenBank/DDBJ databases">
        <title>Site-based positive gene gene selection in Geosmithia morbida across the United States reveals a broad range of putative effectors and factors for local host and environmental adapation.</title>
        <authorList>
            <person name="Onufrak A."/>
            <person name="Murdoch R.W."/>
            <person name="Gazis R."/>
            <person name="Huff M."/>
            <person name="Staton M."/>
            <person name="Klingeman W."/>
            <person name="Hadziabdic D."/>
        </authorList>
    </citation>
    <scope>NUCLEOTIDE SEQUENCE</scope>
    <source>
        <strain evidence="3">1262</strain>
    </source>
</reference>
<dbReference type="GO" id="GO:0033617">
    <property type="term" value="P:mitochondrial respiratory chain complex IV assembly"/>
    <property type="evidence" value="ECO:0007669"/>
    <property type="project" value="TreeGrafter"/>
</dbReference>
<comment type="caution">
    <text evidence="3">The sequence shown here is derived from an EMBL/GenBank/DDBJ whole genome shotgun (WGS) entry which is preliminary data.</text>
</comment>
<feature type="signal peptide" evidence="2">
    <location>
        <begin position="1"/>
        <end position="30"/>
    </location>
</feature>
<dbReference type="Proteomes" id="UP000749293">
    <property type="component" value="Unassembled WGS sequence"/>
</dbReference>
<feature type="chain" id="PRO_5040110280" evidence="2">
    <location>
        <begin position="31"/>
        <end position="126"/>
    </location>
</feature>
<keyword evidence="2" id="KW-0732">Signal</keyword>
<dbReference type="PANTHER" id="PTHR40020">
    <property type="entry name" value="CYTOCHROME C OXIDASE ASSEMBLY FACTOR 2"/>
    <property type="match status" value="1"/>
</dbReference>
<evidence type="ECO:0000256" key="1">
    <source>
        <dbReference type="SAM" id="MobiDB-lite"/>
    </source>
</evidence>